<reference evidence="3 4" key="1">
    <citation type="journal article" date="2024" name="IMA Fungus">
        <title>IMA Genome - F19 : A genome assembly and annotation guide to empower mycologists, including annotated draft genome sequences of Ceratocystis pirilliformis, Diaporthe australafricana, Fusarium ophioides, Paecilomyces lecythidis, and Sporothrix stenoceras.</title>
        <authorList>
            <person name="Aylward J."/>
            <person name="Wilson A.M."/>
            <person name="Visagie C.M."/>
            <person name="Spraker J."/>
            <person name="Barnes I."/>
            <person name="Buitendag C."/>
            <person name="Ceriani C."/>
            <person name="Del Mar Angel L."/>
            <person name="du Plessis D."/>
            <person name="Fuchs T."/>
            <person name="Gasser K."/>
            <person name="Kramer D."/>
            <person name="Li W."/>
            <person name="Munsamy K."/>
            <person name="Piso A."/>
            <person name="Price J.L."/>
            <person name="Sonnekus B."/>
            <person name="Thomas C."/>
            <person name="van der Nest A."/>
            <person name="van Dijk A."/>
            <person name="van Heerden A."/>
            <person name="van Vuuren N."/>
            <person name="Yilmaz N."/>
            <person name="Duong T.A."/>
            <person name="van der Merwe N.A."/>
            <person name="Wingfield M.J."/>
            <person name="Wingfield B.D."/>
        </authorList>
    </citation>
    <scope>NUCLEOTIDE SEQUENCE [LARGE SCALE GENOMIC DNA]</scope>
    <source>
        <strain evidence="3 4">CMW 5346</strain>
    </source>
</reference>
<name>A0ABR3YGE6_9PEZI</name>
<keyword evidence="4" id="KW-1185">Reference proteome</keyword>
<dbReference type="EMBL" id="JAWCUI010000133">
    <property type="protein sequence ID" value="KAL1887238.1"/>
    <property type="molecule type" value="Genomic_DNA"/>
</dbReference>
<feature type="region of interest" description="Disordered" evidence="1">
    <location>
        <begin position="1"/>
        <end position="41"/>
    </location>
</feature>
<dbReference type="Proteomes" id="UP001583186">
    <property type="component" value="Unassembled WGS sequence"/>
</dbReference>
<evidence type="ECO:0000259" key="2">
    <source>
        <dbReference type="Pfam" id="PF19189"/>
    </source>
</evidence>
<protein>
    <recommendedName>
        <fullName evidence="2">Mtf2-like C-terminal domain-containing protein</fullName>
    </recommendedName>
</protein>
<dbReference type="PANTHER" id="PTHR39468:SF1">
    <property type="entry name" value="MTF2-LIKE C-TERMINAL DOMAIN-CONTAINING PROTEIN"/>
    <property type="match status" value="1"/>
</dbReference>
<feature type="region of interest" description="Disordered" evidence="1">
    <location>
        <begin position="1037"/>
        <end position="1062"/>
    </location>
</feature>
<proteinExistence type="predicted"/>
<sequence length="1281" mass="142922">MDADTNDVEMADQPVRAEVDTESEDRLGDTAGGTTGDKTDFEIDLKDDLGNDFKVDFKVDFKLSTVGGKKTDTDIVVKRKDPNVVDAAPHPAVEVPPPKHLYTEYMEKTDAGIGKENENAMAVNAASLPAIRTPPPPKHLFTEKTKDTDTKIAVKSAIDDRLPSTPIMKPVIVKQEDNPNKKTTLNAYLQLVEDNLHSLFYDGPCSKISRPEHHDGHHEQQCTAAWRRRLNKGLPSEIKNPVSSFGDHFYGPQFLKKWPNFEEDHAKTFAKIRGKLGDEALFPSLADVKLKKDDICSSHLQRAGKYKFSIPTFVQTSMEEPAKTIIRPYLKQLEEDRKIRLPPQDDGDLEDPHWRTRGAEAVKDSRDRVGGPHRWAYAKYLDWITLPMLIGEYKNPSGRTVKRLRTLMHQGDIDDFFVRMAKDENFKPSGETEDKVDEVYSKDTRAGNKLVAWILCRNYHYMIATGVEYAYVATGDHIMFLRAPKDDWRTLYYHWCDFTVPSFRDVDVRKTLNKGIDAAEKDLKRWPLLYDDDDKDSYMTFPKEPPVDDDEFIGMGPDPCTQACLRGLLRQEALDDKCPNVDVHRAAAELRGAFRHPLTADELSGLVIKQLAVDPDLDCQCLCATGVFGRHGVLFKITLTGYGYTFVAKGVRASDRRVLEHEEKMYKAAYNVQGQIVPVCLGVVKLNRAIPLHSYVLYEKQRTSDELYVEGVENQEPRSPNMAWNNEVGRVMHFDLYRSTLVPDYIKKYNAERDPRLVQRPLRAPAVRQFLRSLHATAPNNVARQPPPGPDPSSLSSAPSSSPSSPHRPPARRRADPIPFELPPDIERNLLPDSERQEGFEEQDDDFLDQAGHINLGGHGGADGTITPLERQAFRRIFREISHRQQQEDLEMDMYGYEGNPELSGEYAGDGEAEGGDILPADVLPKFRVVGDNIHRDKVNAIVGEATDDQVLAREHQRNLRRQGEEEAAAAASQTQTPEADVSVLSSLGSAGSPPAADPKAAAKRNHILAQFPPSLRSAAGKAFGIKDEARAGRAMRQIKEETTGNPTEEAEEVEPSPPSPAVLARRKRQEKMELAMLSKKTDFALWQYMEENVFTLVDEFGIGKTPESAKKGSKVSAKLTANGPLYPALLLHGQRLLDSHFAGGATSPLALAVLPRIKSLGLASYVLGASTQLYNHLLGMRWLRQGDANAVFGLLSEMQRAGLAFDQSTLNLVKSIEYHVVPLTGGRPGLPIPSPTVATDNETAFLVAALKQLPELAAIASTAAYWRQVVERSVNWGRRL</sequence>
<gene>
    <name evidence="3" type="ORF">Sste5346_010332</name>
</gene>
<feature type="compositionally biased region" description="Acidic residues" evidence="1">
    <location>
        <begin position="1"/>
        <end position="10"/>
    </location>
</feature>
<dbReference type="Pfam" id="PF19189">
    <property type="entry name" value="Mtf2"/>
    <property type="match status" value="1"/>
</dbReference>
<evidence type="ECO:0000313" key="4">
    <source>
        <dbReference type="Proteomes" id="UP001583186"/>
    </source>
</evidence>
<organism evidence="3 4">
    <name type="scientific">Sporothrix stenoceras</name>
    <dbReference type="NCBI Taxonomy" id="5173"/>
    <lineage>
        <taxon>Eukaryota</taxon>
        <taxon>Fungi</taxon>
        <taxon>Dikarya</taxon>
        <taxon>Ascomycota</taxon>
        <taxon>Pezizomycotina</taxon>
        <taxon>Sordariomycetes</taxon>
        <taxon>Sordariomycetidae</taxon>
        <taxon>Ophiostomatales</taxon>
        <taxon>Ophiostomataceae</taxon>
        <taxon>Sporothrix</taxon>
    </lineage>
</organism>
<feature type="compositionally biased region" description="Basic and acidic residues" evidence="1">
    <location>
        <begin position="15"/>
        <end position="28"/>
    </location>
</feature>
<accession>A0ABR3YGE6</accession>
<dbReference type="InterPro" id="IPR040009">
    <property type="entry name" value="Mtf2/C5D6.12-like"/>
</dbReference>
<feature type="compositionally biased region" description="Low complexity" evidence="1">
    <location>
        <begin position="792"/>
        <end position="805"/>
    </location>
</feature>
<feature type="region of interest" description="Disordered" evidence="1">
    <location>
        <begin position="778"/>
        <end position="828"/>
    </location>
</feature>
<feature type="domain" description="Mtf2-like C-terminal" evidence="2">
    <location>
        <begin position="1068"/>
        <end position="1221"/>
    </location>
</feature>
<feature type="region of interest" description="Disordered" evidence="1">
    <location>
        <begin position="957"/>
        <end position="1002"/>
    </location>
</feature>
<dbReference type="InterPro" id="IPR043837">
    <property type="entry name" value="Mtf2-like_C"/>
</dbReference>
<dbReference type="PANTHER" id="PTHR39468">
    <property type="entry name" value="CHROMOSOME 7, WHOLE GENOME SHOTGUN SEQUENCE"/>
    <property type="match status" value="1"/>
</dbReference>
<evidence type="ECO:0000313" key="3">
    <source>
        <dbReference type="EMBL" id="KAL1887238.1"/>
    </source>
</evidence>
<evidence type="ECO:0000256" key="1">
    <source>
        <dbReference type="SAM" id="MobiDB-lite"/>
    </source>
</evidence>
<feature type="compositionally biased region" description="Low complexity" evidence="1">
    <location>
        <begin position="980"/>
        <end position="1000"/>
    </location>
</feature>
<comment type="caution">
    <text evidence="3">The sequence shown here is derived from an EMBL/GenBank/DDBJ whole genome shotgun (WGS) entry which is preliminary data.</text>
</comment>